<reference evidence="2" key="1">
    <citation type="submission" date="2020-03" db="EMBL/GenBank/DDBJ databases">
        <authorList>
            <person name="Weist P."/>
        </authorList>
    </citation>
    <scope>NUCLEOTIDE SEQUENCE</scope>
</reference>
<proteinExistence type="predicted"/>
<evidence type="ECO:0000313" key="2">
    <source>
        <dbReference type="EMBL" id="CAB1442024.1"/>
    </source>
</evidence>
<feature type="compositionally biased region" description="Basic and acidic residues" evidence="1">
    <location>
        <begin position="9"/>
        <end position="18"/>
    </location>
</feature>
<evidence type="ECO:0000313" key="3">
    <source>
        <dbReference type="Proteomes" id="UP001153269"/>
    </source>
</evidence>
<name>A0A9N7V3Q3_PLEPL</name>
<feature type="compositionally biased region" description="Basic and acidic residues" evidence="1">
    <location>
        <begin position="30"/>
        <end position="44"/>
    </location>
</feature>
<protein>
    <submittedName>
        <fullName evidence="2">Uncharacterized protein</fullName>
    </submittedName>
</protein>
<keyword evidence="3" id="KW-1185">Reference proteome</keyword>
<gene>
    <name evidence="2" type="ORF">PLEPLA_LOCUS29732</name>
</gene>
<sequence>MLSRRTRRRVGEGDKSCEEGEDGMDGVNHGYKEEGGWREDDALRGPRRRVRARERARARRRVRPVTGTEKTDYLQWTSRWVLRLGDGGASQAIGILSLIPLSQRRTSSGGSSHSRPAASLICPPTARCFPINMHPSPARTEPAHSQASDDICSPPPSLSPSLLSSLSILLSPFVPASPLPA</sequence>
<evidence type="ECO:0000256" key="1">
    <source>
        <dbReference type="SAM" id="MobiDB-lite"/>
    </source>
</evidence>
<feature type="region of interest" description="Disordered" evidence="1">
    <location>
        <begin position="134"/>
        <end position="159"/>
    </location>
</feature>
<organism evidence="2 3">
    <name type="scientific">Pleuronectes platessa</name>
    <name type="common">European plaice</name>
    <dbReference type="NCBI Taxonomy" id="8262"/>
    <lineage>
        <taxon>Eukaryota</taxon>
        <taxon>Metazoa</taxon>
        <taxon>Chordata</taxon>
        <taxon>Craniata</taxon>
        <taxon>Vertebrata</taxon>
        <taxon>Euteleostomi</taxon>
        <taxon>Actinopterygii</taxon>
        <taxon>Neopterygii</taxon>
        <taxon>Teleostei</taxon>
        <taxon>Neoteleostei</taxon>
        <taxon>Acanthomorphata</taxon>
        <taxon>Carangaria</taxon>
        <taxon>Pleuronectiformes</taxon>
        <taxon>Pleuronectoidei</taxon>
        <taxon>Pleuronectidae</taxon>
        <taxon>Pleuronectes</taxon>
    </lineage>
</organism>
<feature type="region of interest" description="Disordered" evidence="1">
    <location>
        <begin position="1"/>
        <end position="52"/>
    </location>
</feature>
<dbReference type="Proteomes" id="UP001153269">
    <property type="component" value="Unassembled WGS sequence"/>
</dbReference>
<dbReference type="EMBL" id="CADEAL010002768">
    <property type="protein sequence ID" value="CAB1442024.1"/>
    <property type="molecule type" value="Genomic_DNA"/>
</dbReference>
<accession>A0A9N7V3Q3</accession>
<comment type="caution">
    <text evidence="2">The sequence shown here is derived from an EMBL/GenBank/DDBJ whole genome shotgun (WGS) entry which is preliminary data.</text>
</comment>
<dbReference type="AlphaFoldDB" id="A0A9N7V3Q3"/>